<accession>A0A1E5GJ91</accession>
<protein>
    <recommendedName>
        <fullName evidence="4">Pre-toxin TG domain-containing protein</fullName>
    </recommendedName>
</protein>
<comment type="caution">
    <text evidence="2">The sequence shown here is derived from an EMBL/GenBank/DDBJ whole genome shotgun (WGS) entry which is preliminary data.</text>
</comment>
<dbReference type="PATRIC" id="fig|332950.4.peg.2994"/>
<evidence type="ECO:0000256" key="1">
    <source>
        <dbReference type="SAM" id="MobiDB-lite"/>
    </source>
</evidence>
<gene>
    <name evidence="2" type="ORF">BCR25_19430</name>
</gene>
<reference evidence="3" key="1">
    <citation type="submission" date="2016-09" db="EMBL/GenBank/DDBJ databases">
        <authorList>
            <person name="Gulvik C.A."/>
        </authorList>
    </citation>
    <scope>NUCLEOTIDE SEQUENCE [LARGE SCALE GENOMIC DNA]</scope>
    <source>
        <strain evidence="3">LMG 8895</strain>
    </source>
</reference>
<dbReference type="Proteomes" id="UP000095094">
    <property type="component" value="Unassembled WGS sequence"/>
</dbReference>
<name>A0A1E5GJ91_9ENTE</name>
<evidence type="ECO:0008006" key="4">
    <source>
        <dbReference type="Google" id="ProtNLM"/>
    </source>
</evidence>
<feature type="region of interest" description="Disordered" evidence="1">
    <location>
        <begin position="145"/>
        <end position="167"/>
    </location>
</feature>
<evidence type="ECO:0000313" key="2">
    <source>
        <dbReference type="EMBL" id="OEG12784.1"/>
    </source>
</evidence>
<evidence type="ECO:0000313" key="3">
    <source>
        <dbReference type="Proteomes" id="UP000095094"/>
    </source>
</evidence>
<sequence>MLFFIYCSLAIGSVQVGQLLGGGIATGINNLRGVKSPDWIGKDWSGTVKNVQALTPSAIFEMSKAAIGAMADDFKRGDIYDMTTDVLTVGTMLTATNGLKNTAKNVTTKLRAPKVGSVVDDVAKGAGGANKKIISEVETPIANGKRVGSGTKVDDVKPVWGNDPNGKPTIKKEFPHVPKEHGFPDIVDNYPTVANEFPLVGGDGINRRFFQIEGSHNGKTGVFEWIVEPNGNVSHRRFIDGGVLTGKPNQVPKK</sequence>
<dbReference type="RefSeq" id="WP_069663893.1">
    <property type="nucleotide sequence ID" value="NZ_JBHUJJ010000001.1"/>
</dbReference>
<dbReference type="EMBL" id="MIJY01000026">
    <property type="protein sequence ID" value="OEG12784.1"/>
    <property type="molecule type" value="Genomic_DNA"/>
</dbReference>
<organism evidence="2 3">
    <name type="scientific">Enterococcus termitis</name>
    <dbReference type="NCBI Taxonomy" id="332950"/>
    <lineage>
        <taxon>Bacteria</taxon>
        <taxon>Bacillati</taxon>
        <taxon>Bacillota</taxon>
        <taxon>Bacilli</taxon>
        <taxon>Lactobacillales</taxon>
        <taxon>Enterococcaceae</taxon>
        <taxon>Enterococcus</taxon>
    </lineage>
</organism>
<proteinExistence type="predicted"/>
<dbReference type="AlphaFoldDB" id="A0A1E5GJ91"/>
<keyword evidence="3" id="KW-1185">Reference proteome</keyword>